<dbReference type="Pfam" id="PF00881">
    <property type="entry name" value="Nitroreductase"/>
    <property type="match status" value="1"/>
</dbReference>
<name>A0AAE2RM90_CLOBE</name>
<dbReference type="InterPro" id="IPR020051">
    <property type="entry name" value="SagB-type_dehydrogenase"/>
</dbReference>
<dbReference type="PANTHER" id="PTHR43745">
    <property type="entry name" value="NITROREDUCTASE MJ1384-RELATED"/>
    <property type="match status" value="1"/>
</dbReference>
<dbReference type="SUPFAM" id="SSF55469">
    <property type="entry name" value="FMN-dependent nitroreductase-like"/>
    <property type="match status" value="1"/>
</dbReference>
<comment type="caution">
    <text evidence="2">The sequence shown here is derived from an EMBL/GenBank/DDBJ whole genome shotgun (WGS) entry which is preliminary data.</text>
</comment>
<protein>
    <submittedName>
        <fullName evidence="2">SagB/ThcOx family dehydrogenase</fullName>
    </submittedName>
</protein>
<evidence type="ECO:0000313" key="2">
    <source>
        <dbReference type="EMBL" id="MBF7807883.1"/>
    </source>
</evidence>
<evidence type="ECO:0000313" key="3">
    <source>
        <dbReference type="Proteomes" id="UP000631418"/>
    </source>
</evidence>
<dbReference type="InterPro" id="IPR029479">
    <property type="entry name" value="Nitroreductase"/>
</dbReference>
<dbReference type="AlphaFoldDB" id="A0AAE2RM90"/>
<accession>A0AAE2RM90</accession>
<dbReference type="InterPro" id="IPR052544">
    <property type="entry name" value="Bacteriocin_Proc_Enz"/>
</dbReference>
<dbReference type="GO" id="GO:0016491">
    <property type="term" value="F:oxidoreductase activity"/>
    <property type="evidence" value="ECO:0007669"/>
    <property type="project" value="InterPro"/>
</dbReference>
<feature type="domain" description="Nitroreductase" evidence="1">
    <location>
        <begin position="153"/>
        <end position="328"/>
    </location>
</feature>
<reference evidence="2" key="1">
    <citation type="submission" date="2020-11" db="EMBL/GenBank/DDBJ databases">
        <authorList>
            <person name="Thieme N."/>
            <person name="Liebl W."/>
            <person name="Zverlov V."/>
        </authorList>
    </citation>
    <scope>NUCLEOTIDE SEQUENCE</scope>
    <source>
        <strain evidence="2">NT08</strain>
    </source>
</reference>
<dbReference type="RefSeq" id="WP_011967601.1">
    <property type="nucleotide sequence ID" value="NZ_CP053893.1"/>
</dbReference>
<dbReference type="CDD" id="cd02142">
    <property type="entry name" value="McbC_SagB-like_oxidoreductase"/>
    <property type="match status" value="1"/>
</dbReference>
<gene>
    <name evidence="2" type="ORF">IS491_04075</name>
</gene>
<dbReference type="EMBL" id="JADOEF010000001">
    <property type="protein sequence ID" value="MBF7807883.1"/>
    <property type="molecule type" value="Genomic_DNA"/>
</dbReference>
<sequence length="337" mass="40007">MINIKNNEIKRKISKKIYWSPSVFWEILDNKLKIEMFLYDEFAMNLFPEFFFLTQRGIEVNNLLNEFPEVDQKRLNLLIKDLIKKRILVSNLLTPQEVFFPQSRIFETEYGDELLYDANALKEFKKKQLNRTFEASIDKKIYFNDNFEFPENIADRKSYRKFDEENKISFDDFSKMISIFKQIRNENETRYYYASAGGLYPIDVFLYIKKDRIENINQGIYYYNPNENCIQLVNDHSIISEEAHLFFNKDIFKSSAFSVYLIYNVDANMAKYKSDGYFYACLDAGIMISALTQAAELVNVGLCSIGEMSFRKIEKYFKLNERQIYLHTIEGGLKPLE</sequence>
<dbReference type="Proteomes" id="UP000631418">
    <property type="component" value="Unassembled WGS sequence"/>
</dbReference>
<proteinExistence type="predicted"/>
<dbReference type="Gene3D" id="3.40.109.10">
    <property type="entry name" value="NADH Oxidase"/>
    <property type="match status" value="1"/>
</dbReference>
<organism evidence="2 3">
    <name type="scientific">Clostridium beijerinckii</name>
    <name type="common">Clostridium MP</name>
    <dbReference type="NCBI Taxonomy" id="1520"/>
    <lineage>
        <taxon>Bacteria</taxon>
        <taxon>Bacillati</taxon>
        <taxon>Bacillota</taxon>
        <taxon>Clostridia</taxon>
        <taxon>Eubacteriales</taxon>
        <taxon>Clostridiaceae</taxon>
        <taxon>Clostridium</taxon>
    </lineage>
</organism>
<dbReference type="InterPro" id="IPR000415">
    <property type="entry name" value="Nitroreductase-like"/>
</dbReference>
<dbReference type="PANTHER" id="PTHR43745:SF2">
    <property type="entry name" value="NITROREDUCTASE MJ1384-RELATED"/>
    <property type="match status" value="1"/>
</dbReference>
<dbReference type="NCBIfam" id="TIGR03605">
    <property type="entry name" value="antibiot_sagB"/>
    <property type="match status" value="1"/>
</dbReference>
<evidence type="ECO:0000259" key="1">
    <source>
        <dbReference type="Pfam" id="PF00881"/>
    </source>
</evidence>